<gene>
    <name evidence="2" type="ORF">OSIN01602_LOCUS8228</name>
</gene>
<dbReference type="AlphaFoldDB" id="A0A7S1ZDC8"/>
<feature type="transmembrane region" description="Helical" evidence="1">
    <location>
        <begin position="18"/>
        <end position="40"/>
    </location>
</feature>
<evidence type="ECO:0000313" key="2">
    <source>
        <dbReference type="EMBL" id="CAD9335610.1"/>
    </source>
</evidence>
<feature type="transmembrane region" description="Helical" evidence="1">
    <location>
        <begin position="75"/>
        <end position="96"/>
    </location>
</feature>
<accession>A0A7S1ZDC8</accession>
<evidence type="ECO:0000256" key="1">
    <source>
        <dbReference type="SAM" id="Phobius"/>
    </source>
</evidence>
<keyword evidence="1" id="KW-1133">Transmembrane helix</keyword>
<name>A0A7S1ZDC8_TRICV</name>
<dbReference type="EMBL" id="HBGO01014562">
    <property type="protein sequence ID" value="CAD9335610.1"/>
    <property type="molecule type" value="Transcribed_RNA"/>
</dbReference>
<keyword evidence="1" id="KW-0812">Transmembrane</keyword>
<feature type="transmembrane region" description="Helical" evidence="1">
    <location>
        <begin position="169"/>
        <end position="191"/>
    </location>
</feature>
<organism evidence="2">
    <name type="scientific">Trieres chinensis</name>
    <name type="common">Marine centric diatom</name>
    <name type="synonym">Odontella sinensis</name>
    <dbReference type="NCBI Taxonomy" id="1514140"/>
    <lineage>
        <taxon>Eukaryota</taxon>
        <taxon>Sar</taxon>
        <taxon>Stramenopiles</taxon>
        <taxon>Ochrophyta</taxon>
        <taxon>Bacillariophyta</taxon>
        <taxon>Mediophyceae</taxon>
        <taxon>Biddulphiophycidae</taxon>
        <taxon>Eupodiscales</taxon>
        <taxon>Parodontellaceae</taxon>
        <taxon>Trieres</taxon>
    </lineage>
</organism>
<feature type="transmembrane region" description="Helical" evidence="1">
    <location>
        <begin position="117"/>
        <end position="140"/>
    </location>
</feature>
<sequence>MAPSLCGAIVRSRRGMLAFGWSIVTILTVVAFIMALTFTVKHNNYEYNWGGDEDEDDGNNYGAEIAVTSRAMGFAALWTAILAGIMAVYGTVILGYQSFSGQYYWCCTGNVHTTSPLSLGAFVGGLIMFANLTLVCSVLFGEFEIKDYQNQRNGGGQDQAQSVERSSTAFSVMCMFLTVIYALFAALVFTYSSELLDENHADARNEALSPSDPVIGQGYIRGDRFDVLNDHNRNSLFTRQDSDRGYLKPAQDSQSGSMG</sequence>
<protein>
    <submittedName>
        <fullName evidence="2">Uncharacterized protein</fullName>
    </submittedName>
</protein>
<reference evidence="2" key="1">
    <citation type="submission" date="2021-01" db="EMBL/GenBank/DDBJ databases">
        <authorList>
            <person name="Corre E."/>
            <person name="Pelletier E."/>
            <person name="Niang G."/>
            <person name="Scheremetjew M."/>
            <person name="Finn R."/>
            <person name="Kale V."/>
            <person name="Holt S."/>
            <person name="Cochrane G."/>
            <person name="Meng A."/>
            <person name="Brown T."/>
            <person name="Cohen L."/>
        </authorList>
    </citation>
    <scope>NUCLEOTIDE SEQUENCE</scope>
    <source>
        <strain evidence="2">Grunow 1884</strain>
    </source>
</reference>
<keyword evidence="1" id="KW-0472">Membrane</keyword>
<proteinExistence type="predicted"/>